<dbReference type="InterPro" id="IPR052521">
    <property type="entry name" value="Cell_div_SPOR-domain"/>
</dbReference>
<reference evidence="5" key="2">
    <citation type="submission" date="2011-01" db="EMBL/GenBank/DDBJ databases">
        <title>The complete genome of Nitratifractor salsuginis DSM 16511.</title>
        <authorList>
            <consortium name="US DOE Joint Genome Institute (JGI-PGF)"/>
            <person name="Lucas S."/>
            <person name="Copeland A."/>
            <person name="Lapidus A."/>
            <person name="Bruce D."/>
            <person name="Goodwin L."/>
            <person name="Pitluck S."/>
            <person name="Kyrpides N."/>
            <person name="Mavromatis K."/>
            <person name="Ivanova N."/>
            <person name="Mikhailova N."/>
            <person name="Zeytun A."/>
            <person name="Detter J.C."/>
            <person name="Tapia R."/>
            <person name="Han C."/>
            <person name="Land M."/>
            <person name="Hauser L."/>
            <person name="Markowitz V."/>
            <person name="Cheng J.-F."/>
            <person name="Hugenholtz P."/>
            <person name="Woyke T."/>
            <person name="Wu D."/>
            <person name="Tindall B."/>
            <person name="Schuetze A."/>
            <person name="Brambilla E."/>
            <person name="Klenk H.-P."/>
            <person name="Eisen J.A."/>
        </authorList>
    </citation>
    <scope>NUCLEOTIDE SEQUENCE [LARGE SCALE GENOMIC DNA]</scope>
    <source>
        <strain evidence="5">DSM 16511 / JCM 12458 / E9I37-1</strain>
    </source>
</reference>
<dbReference type="PANTHER" id="PTHR38687">
    <property type="entry name" value="CELL DIVISION PROTEIN DEDD-RELATED"/>
    <property type="match status" value="1"/>
</dbReference>
<dbReference type="EMBL" id="CP002452">
    <property type="protein sequence ID" value="ADV46906.1"/>
    <property type="molecule type" value="Genomic_DNA"/>
</dbReference>
<keyword evidence="5" id="KW-1185">Reference proteome</keyword>
<evidence type="ECO:0000256" key="2">
    <source>
        <dbReference type="SAM" id="Phobius"/>
    </source>
</evidence>
<name>E6X0X4_NITSE</name>
<dbReference type="HOGENOM" id="CLU_1098058_0_0_7"/>
<reference evidence="4 5" key="1">
    <citation type="journal article" date="2011" name="Stand. Genomic Sci.">
        <title>Complete genome sequence of Nitratifractor salsuginis type strain (E9I37-1).</title>
        <authorList>
            <person name="Anderson I."/>
            <person name="Sikorski J."/>
            <person name="Zeytun A."/>
            <person name="Nolan M."/>
            <person name="Lapidus A."/>
            <person name="Lucas S."/>
            <person name="Hammon N."/>
            <person name="Deshpande S."/>
            <person name="Cheng J.F."/>
            <person name="Tapia R."/>
            <person name="Han C."/>
            <person name="Goodwin L."/>
            <person name="Pitluck S."/>
            <person name="Liolios K."/>
            <person name="Pagani I."/>
            <person name="Ivanova N."/>
            <person name="Huntemann M."/>
            <person name="Mavromatis K."/>
            <person name="Ovchinikova G."/>
            <person name="Pati A."/>
            <person name="Chen A."/>
            <person name="Palaniappan K."/>
            <person name="Land M."/>
            <person name="Hauser L."/>
            <person name="Brambilla E.M."/>
            <person name="Ngatchou-Djao O.D."/>
            <person name="Rohde M."/>
            <person name="Tindall B.J."/>
            <person name="Goker M."/>
            <person name="Detter J.C."/>
            <person name="Woyke T."/>
            <person name="Bristow J."/>
            <person name="Eisen J.A."/>
            <person name="Markowitz V."/>
            <person name="Hugenholtz P."/>
            <person name="Klenk H.P."/>
            <person name="Kyrpides N.C."/>
        </authorList>
    </citation>
    <scope>NUCLEOTIDE SEQUENCE [LARGE SCALE GENOMIC DNA]</scope>
    <source>
        <strain evidence="5">DSM 16511 / JCM 12458 / E9I37-1</strain>
    </source>
</reference>
<keyword evidence="2" id="KW-0812">Transmembrane</keyword>
<proteinExistence type="predicted"/>
<dbReference type="PANTHER" id="PTHR38687:SF1">
    <property type="entry name" value="CELL DIVISION PROTEIN DEDD"/>
    <property type="match status" value="1"/>
</dbReference>
<dbReference type="GO" id="GO:0042834">
    <property type="term" value="F:peptidoglycan binding"/>
    <property type="evidence" value="ECO:0007669"/>
    <property type="project" value="InterPro"/>
</dbReference>
<accession>E6X0X4</accession>
<dbReference type="PROSITE" id="PS51724">
    <property type="entry name" value="SPOR"/>
    <property type="match status" value="1"/>
</dbReference>
<keyword evidence="2" id="KW-1133">Transmembrane helix</keyword>
<dbReference type="KEGG" id="nsa:Nitsa_1658"/>
<dbReference type="eggNOG" id="COG3147">
    <property type="taxonomic scope" value="Bacteria"/>
</dbReference>
<sequence length="243" mass="26340">MNDHNLDDLIIGEPDSGNKGSKSLLTLVGLILIILIVGVFLAKLILGGPDVPQEAQETELTGISKPAAHPAAKPRQPTASKSEALPEELQPISKETLPSTEELTPIHPPVTAKVPSKPHIVKQTPKTQSTPKAKVSVSKPKPKPKVKKSPKELFAKQSRNKKPAAKTATGTRQYFIQLGSFKRMPDKKFLDKIKARGYKPIIVKAGEMIKVRVGPYGSYADAKAKLPTIKDQLGISGFVVRKQ</sequence>
<feature type="domain" description="SPOR" evidence="3">
    <location>
        <begin position="167"/>
        <end position="242"/>
    </location>
</feature>
<dbReference type="Pfam" id="PF05036">
    <property type="entry name" value="SPOR"/>
    <property type="match status" value="1"/>
</dbReference>
<evidence type="ECO:0000313" key="5">
    <source>
        <dbReference type="Proteomes" id="UP000008633"/>
    </source>
</evidence>
<dbReference type="InterPro" id="IPR007730">
    <property type="entry name" value="SPOR-like_dom"/>
</dbReference>
<protein>
    <submittedName>
        <fullName evidence="4">Sporulation domain-containing protein</fullName>
    </submittedName>
</protein>
<dbReference type="AlphaFoldDB" id="E6X0X4"/>
<dbReference type="GO" id="GO:0030428">
    <property type="term" value="C:cell septum"/>
    <property type="evidence" value="ECO:0007669"/>
    <property type="project" value="TreeGrafter"/>
</dbReference>
<evidence type="ECO:0000256" key="1">
    <source>
        <dbReference type="SAM" id="MobiDB-lite"/>
    </source>
</evidence>
<dbReference type="InterPro" id="IPR036680">
    <property type="entry name" value="SPOR-like_sf"/>
</dbReference>
<dbReference type="STRING" id="749222.Nitsa_1658"/>
<dbReference type="Proteomes" id="UP000008633">
    <property type="component" value="Chromosome"/>
</dbReference>
<keyword evidence="2" id="KW-0472">Membrane</keyword>
<feature type="transmembrane region" description="Helical" evidence="2">
    <location>
        <begin position="24"/>
        <end position="46"/>
    </location>
</feature>
<dbReference type="RefSeq" id="WP_013554593.1">
    <property type="nucleotide sequence ID" value="NC_014935.1"/>
</dbReference>
<gene>
    <name evidence="4" type="ordered locus">Nitsa_1658</name>
</gene>
<dbReference type="GO" id="GO:0032153">
    <property type="term" value="C:cell division site"/>
    <property type="evidence" value="ECO:0007669"/>
    <property type="project" value="TreeGrafter"/>
</dbReference>
<evidence type="ECO:0000313" key="4">
    <source>
        <dbReference type="EMBL" id="ADV46906.1"/>
    </source>
</evidence>
<dbReference type="Gene3D" id="3.30.70.1070">
    <property type="entry name" value="Sporulation related repeat"/>
    <property type="match status" value="1"/>
</dbReference>
<organism evidence="4 5">
    <name type="scientific">Nitratifractor salsuginis (strain DSM 16511 / JCM 12458 / E9I37-1)</name>
    <dbReference type="NCBI Taxonomy" id="749222"/>
    <lineage>
        <taxon>Bacteria</taxon>
        <taxon>Pseudomonadati</taxon>
        <taxon>Campylobacterota</taxon>
        <taxon>Epsilonproteobacteria</taxon>
        <taxon>Campylobacterales</taxon>
        <taxon>Sulfurovaceae</taxon>
        <taxon>Nitratifractor</taxon>
    </lineage>
</organism>
<evidence type="ECO:0000259" key="3">
    <source>
        <dbReference type="PROSITE" id="PS51724"/>
    </source>
</evidence>
<dbReference type="OrthoDB" id="5372972at2"/>
<dbReference type="GO" id="GO:0032506">
    <property type="term" value="P:cytokinetic process"/>
    <property type="evidence" value="ECO:0007669"/>
    <property type="project" value="TreeGrafter"/>
</dbReference>
<dbReference type="SUPFAM" id="SSF110997">
    <property type="entry name" value="Sporulation related repeat"/>
    <property type="match status" value="1"/>
</dbReference>
<feature type="region of interest" description="Disordered" evidence="1">
    <location>
        <begin position="62"/>
        <end position="151"/>
    </location>
</feature>